<proteinExistence type="predicted"/>
<reference evidence="3" key="1">
    <citation type="submission" date="2020-11" db="EMBL/GenBank/DDBJ databases">
        <authorList>
            <person name="Tran Van P."/>
        </authorList>
    </citation>
    <scope>NUCLEOTIDE SEQUENCE</scope>
</reference>
<keyword evidence="2" id="KW-0472">Membrane</keyword>
<feature type="compositionally biased region" description="Polar residues" evidence="1">
    <location>
        <begin position="563"/>
        <end position="573"/>
    </location>
</feature>
<gene>
    <name evidence="3" type="ORF">TDIB3V08_LOCUS6820</name>
</gene>
<feature type="region of interest" description="Disordered" evidence="1">
    <location>
        <begin position="812"/>
        <end position="833"/>
    </location>
</feature>
<accession>A0A7R8VME6</accession>
<keyword evidence="2" id="KW-1133">Transmembrane helix</keyword>
<organism evidence="3">
    <name type="scientific">Timema douglasi</name>
    <name type="common">Walking stick</name>
    <dbReference type="NCBI Taxonomy" id="61478"/>
    <lineage>
        <taxon>Eukaryota</taxon>
        <taxon>Metazoa</taxon>
        <taxon>Ecdysozoa</taxon>
        <taxon>Arthropoda</taxon>
        <taxon>Hexapoda</taxon>
        <taxon>Insecta</taxon>
        <taxon>Pterygota</taxon>
        <taxon>Neoptera</taxon>
        <taxon>Polyneoptera</taxon>
        <taxon>Phasmatodea</taxon>
        <taxon>Timematodea</taxon>
        <taxon>Timematoidea</taxon>
        <taxon>Timematidae</taxon>
        <taxon>Timema</taxon>
    </lineage>
</organism>
<evidence type="ECO:0000256" key="1">
    <source>
        <dbReference type="SAM" id="MobiDB-lite"/>
    </source>
</evidence>
<feature type="compositionally biased region" description="Polar residues" evidence="1">
    <location>
        <begin position="444"/>
        <end position="460"/>
    </location>
</feature>
<dbReference type="AlphaFoldDB" id="A0A7R8VME6"/>
<evidence type="ECO:0000313" key="3">
    <source>
        <dbReference type="EMBL" id="CAD7200607.1"/>
    </source>
</evidence>
<feature type="region of interest" description="Disordered" evidence="1">
    <location>
        <begin position="442"/>
        <end position="573"/>
    </location>
</feature>
<dbReference type="EMBL" id="OA567621">
    <property type="protein sequence ID" value="CAD7200607.1"/>
    <property type="molecule type" value="Genomic_DNA"/>
</dbReference>
<feature type="compositionally biased region" description="Polar residues" evidence="1">
    <location>
        <begin position="824"/>
        <end position="833"/>
    </location>
</feature>
<sequence length="833" mass="90955">MLIHEDWPCLVPVTVTMTIIGSILFFTACVCCKKKTSKAELVGMVKIGSHQENLNHNHQSHDSTHCTGRTSNVDTLEYNKRSSVSANRSLPEIPVSHEGARLEPGNPLWETEVNGDTSSELYATVQDNKHLLVQPQVLAMPTTSTSGTVGLKSMAGDQSQTEDRPSSYTHLNPEHPYDQLHPRSCFGELCRSGGCIPSCGTADYEDQLMVRVEGCKEGVPTTRVSRWVVGSSTGNVSRGGSGESVMDGLENMDCGAVQAVGRVVGAAGASAEERYKGRLNSEAQQSEHPYAQVGAEIKASPEYFNRRFSLREEEEFPMQRIRTDPIPPPRTRRSISSLTLGSASLPGSAVDIPAATAIAGRVSANRELPYMTPPIENQHFSGDSQDSKGYTSISVREPLANIKAQTDSRLGGVDPPYATVSDDSEMGFLDEMYAAIEEPGRQHQVYTSDSETYAQIQPPSADSLKPVHSRQASSSSAASSVANLGSPKPEKRPANSPLPPPPPVEDSGPLLDLQGIPRSLEDMYAKVNKKKQQDDPIVVPATQGHSSSIDFQSQGAHAEADATSHSSSDLDVSQDSRVIEFDLSGSCSSPHTFQSYTADEPGYESLGDPQLSYHDPGYEVLHRLERHASDCDPNYEELRPQHSSNCARVGDLNRDMEPGYEKVQVSNLAEPDYSTVDGKLQVVDPNYEELRPQNGSDCASLGNPNRHLEPGYEKVQVSNLAESDYSTVDKKMLAVDPNYEELRPQHESDYASVGDPNKHIQPGYETVQVSNLAESDYSTVDRKLPVVEPDYEMVNHTEPNYASVYYSDLPPYERLNETRDSDNNCDSGNSQAL</sequence>
<keyword evidence="2" id="KW-0812">Transmembrane</keyword>
<protein>
    <submittedName>
        <fullName evidence="3">Uncharacterized protein</fullName>
    </submittedName>
</protein>
<feature type="compositionally biased region" description="Polar residues" evidence="1">
    <location>
        <begin position="543"/>
        <end position="555"/>
    </location>
</feature>
<feature type="transmembrane region" description="Helical" evidence="2">
    <location>
        <begin position="7"/>
        <end position="28"/>
    </location>
</feature>
<evidence type="ECO:0000256" key="2">
    <source>
        <dbReference type="SAM" id="Phobius"/>
    </source>
</evidence>
<feature type="region of interest" description="Disordered" evidence="1">
    <location>
        <begin position="143"/>
        <end position="174"/>
    </location>
</feature>
<name>A0A7R8VME6_TIMDO</name>